<evidence type="ECO:0000313" key="1">
    <source>
        <dbReference type="EMBL" id="VDD77738.1"/>
    </source>
</evidence>
<protein>
    <submittedName>
        <fullName evidence="1 3">Uncharacterized protein</fullName>
    </submittedName>
</protein>
<proteinExistence type="predicted"/>
<keyword evidence="2" id="KW-1185">Reference proteome</keyword>
<reference evidence="1 2" key="2">
    <citation type="submission" date="2018-10" db="EMBL/GenBank/DDBJ databases">
        <authorList>
            <consortium name="Pathogen Informatics"/>
        </authorList>
    </citation>
    <scope>NUCLEOTIDE SEQUENCE [LARGE SCALE GENOMIC DNA]</scope>
</reference>
<sequence length="36" mass="4133">MLPVAVKFIKLAFPPQRSDSSKWFRVVGVCLIDVER</sequence>
<accession>A0A0R3U9Z2</accession>
<gene>
    <name evidence="1" type="ORF">MCOS_LOCUS3741</name>
</gene>
<evidence type="ECO:0000313" key="2">
    <source>
        <dbReference type="Proteomes" id="UP000267029"/>
    </source>
</evidence>
<dbReference type="AlphaFoldDB" id="A0A0R3U9Z2"/>
<evidence type="ECO:0000313" key="3">
    <source>
        <dbReference type="WBParaSite" id="MCOS_0000374001-mRNA-1"/>
    </source>
</evidence>
<dbReference type="Proteomes" id="UP000267029">
    <property type="component" value="Unassembled WGS sequence"/>
</dbReference>
<name>A0A0R3U9Z2_MESCO</name>
<organism evidence="3">
    <name type="scientific">Mesocestoides corti</name>
    <name type="common">Flatworm</name>
    <dbReference type="NCBI Taxonomy" id="53468"/>
    <lineage>
        <taxon>Eukaryota</taxon>
        <taxon>Metazoa</taxon>
        <taxon>Spiralia</taxon>
        <taxon>Lophotrochozoa</taxon>
        <taxon>Platyhelminthes</taxon>
        <taxon>Cestoda</taxon>
        <taxon>Eucestoda</taxon>
        <taxon>Cyclophyllidea</taxon>
        <taxon>Mesocestoididae</taxon>
        <taxon>Mesocestoides</taxon>
    </lineage>
</organism>
<reference evidence="3" key="1">
    <citation type="submission" date="2017-02" db="UniProtKB">
        <authorList>
            <consortium name="WormBaseParasite"/>
        </authorList>
    </citation>
    <scope>IDENTIFICATION</scope>
</reference>
<dbReference type="EMBL" id="UXSR01000962">
    <property type="protein sequence ID" value="VDD77738.1"/>
    <property type="molecule type" value="Genomic_DNA"/>
</dbReference>
<dbReference type="WBParaSite" id="MCOS_0000374001-mRNA-1">
    <property type="protein sequence ID" value="MCOS_0000374001-mRNA-1"/>
    <property type="gene ID" value="MCOS_0000374001"/>
</dbReference>